<keyword evidence="3" id="KW-1185">Reference proteome</keyword>
<keyword evidence="1" id="KW-0812">Transmembrane</keyword>
<dbReference type="EMBL" id="ML976064">
    <property type="protein sequence ID" value="KAF1940370.1"/>
    <property type="molecule type" value="Genomic_DNA"/>
</dbReference>
<dbReference type="Proteomes" id="UP000800038">
    <property type="component" value="Unassembled WGS sequence"/>
</dbReference>
<organism evidence="2 3">
    <name type="scientific">Clathrospora elynae</name>
    <dbReference type="NCBI Taxonomy" id="706981"/>
    <lineage>
        <taxon>Eukaryota</taxon>
        <taxon>Fungi</taxon>
        <taxon>Dikarya</taxon>
        <taxon>Ascomycota</taxon>
        <taxon>Pezizomycotina</taxon>
        <taxon>Dothideomycetes</taxon>
        <taxon>Pleosporomycetidae</taxon>
        <taxon>Pleosporales</taxon>
        <taxon>Diademaceae</taxon>
        <taxon>Clathrospora</taxon>
    </lineage>
</organism>
<evidence type="ECO:0000313" key="2">
    <source>
        <dbReference type="EMBL" id="KAF1940370.1"/>
    </source>
</evidence>
<keyword evidence="1" id="KW-1133">Transmembrane helix</keyword>
<feature type="transmembrane region" description="Helical" evidence="1">
    <location>
        <begin position="67"/>
        <end position="93"/>
    </location>
</feature>
<feature type="transmembrane region" description="Helical" evidence="1">
    <location>
        <begin position="41"/>
        <end position="60"/>
    </location>
</feature>
<reference evidence="2" key="1">
    <citation type="journal article" date="2020" name="Stud. Mycol.">
        <title>101 Dothideomycetes genomes: a test case for predicting lifestyles and emergence of pathogens.</title>
        <authorList>
            <person name="Haridas S."/>
            <person name="Albert R."/>
            <person name="Binder M."/>
            <person name="Bloem J."/>
            <person name="Labutti K."/>
            <person name="Salamov A."/>
            <person name="Andreopoulos B."/>
            <person name="Baker S."/>
            <person name="Barry K."/>
            <person name="Bills G."/>
            <person name="Bluhm B."/>
            <person name="Cannon C."/>
            <person name="Castanera R."/>
            <person name="Culley D."/>
            <person name="Daum C."/>
            <person name="Ezra D."/>
            <person name="Gonzalez J."/>
            <person name="Henrissat B."/>
            <person name="Kuo A."/>
            <person name="Liang C."/>
            <person name="Lipzen A."/>
            <person name="Lutzoni F."/>
            <person name="Magnuson J."/>
            <person name="Mondo S."/>
            <person name="Nolan M."/>
            <person name="Ohm R."/>
            <person name="Pangilinan J."/>
            <person name="Park H.-J."/>
            <person name="Ramirez L."/>
            <person name="Alfaro M."/>
            <person name="Sun H."/>
            <person name="Tritt A."/>
            <person name="Yoshinaga Y."/>
            <person name="Zwiers L.-H."/>
            <person name="Turgeon B."/>
            <person name="Goodwin S."/>
            <person name="Spatafora J."/>
            <person name="Crous P."/>
            <person name="Grigoriev I."/>
        </authorList>
    </citation>
    <scope>NUCLEOTIDE SEQUENCE</scope>
    <source>
        <strain evidence="2">CBS 161.51</strain>
    </source>
</reference>
<accession>A0A6A5SL13</accession>
<gene>
    <name evidence="2" type="ORF">EJ02DRAFT_494967</name>
</gene>
<proteinExistence type="predicted"/>
<evidence type="ECO:0000313" key="3">
    <source>
        <dbReference type="Proteomes" id="UP000800038"/>
    </source>
</evidence>
<protein>
    <submittedName>
        <fullName evidence="2">Uncharacterized protein</fullName>
    </submittedName>
</protein>
<feature type="non-terminal residue" evidence="2">
    <location>
        <position position="1"/>
    </location>
</feature>
<dbReference type="AlphaFoldDB" id="A0A6A5SL13"/>
<sequence length="97" mass="10789">HNLKIDPIYLYLLGVLIVRPDLDCNVRHGIAVPPALLPPAASTPGLFLLVVLRPCFLLFLNDLMQAWSCFLACWTLWFSARSAFFFALASALATRLS</sequence>
<name>A0A6A5SL13_9PLEO</name>
<keyword evidence="1" id="KW-0472">Membrane</keyword>
<evidence type="ECO:0000256" key="1">
    <source>
        <dbReference type="SAM" id="Phobius"/>
    </source>
</evidence>